<name>A0ABT0KL05_9GAMM</name>
<sequence length="570" mass="65029">MSQFDPLFNQFNESIADIPLPDKFTFPFYYQPHPLAVMAAEQLQRHLTQQTDWVHNFGLEDKTDSPQQRQKTKLKPVGKMFGVLVVKNNQGKIGFLAGFSGKIAEQNILPHFVPPVFDMLSSDSFFKREYEEINQISHKLKALESNPQLTEFEQTYTSVKLAAEQQIAQHRELMIENRKARKAKRNNLIGLTGSEQTVLSIEMSRQSVNDKHQLNALKRESDTNIAQAQQRLNELTNQIDALKLQRKQVSNALQQKLFAQYQFLNIKGECRDLSDIFQDAPNHQPPAAAGECAAPKLLQYAFKHQLTPIVMAEFWWGISPKSEIKQHQNYYPSCHGKCRPILGHMLDGMNVDENPLLTNPAEGVELPIVYQDDYIAVVNKPAEFLSVPGKNISDSVFSRMKQRFPQATGPLIVHRLDMSTSGLMVIALSKEANKHLVQQFINRTVTKRYIAKIDGVLTEESGTISLPLRVDLDDRPKQLVCYEHGKHAETFWQKVAIENDTSLVHLYPKTGRTHQLRVHCAHHNGLHMPILGDDLYGKTEKRLHLHAQFLSLNHPHSNQPMTFEVNANFE</sequence>
<reference evidence="3 4" key="1">
    <citation type="submission" date="2022-01" db="EMBL/GenBank/DDBJ databases">
        <title>Whole genome-based taxonomy of the Shewanellaceae.</title>
        <authorList>
            <person name="Martin-Rodriguez A.J."/>
        </authorList>
    </citation>
    <scope>NUCLEOTIDE SEQUENCE [LARGE SCALE GENOMIC DNA]</scope>
    <source>
        <strain evidence="3 4">DSM 24955</strain>
    </source>
</reference>
<evidence type="ECO:0000313" key="3">
    <source>
        <dbReference type="EMBL" id="MCL1044517.1"/>
    </source>
</evidence>
<evidence type="ECO:0000313" key="4">
    <source>
        <dbReference type="Proteomes" id="UP001202134"/>
    </source>
</evidence>
<dbReference type="PANTHER" id="PTHR21600">
    <property type="entry name" value="MITOCHONDRIAL RNA PSEUDOURIDINE SYNTHASE"/>
    <property type="match status" value="1"/>
</dbReference>
<keyword evidence="4" id="KW-1185">Reference proteome</keyword>
<dbReference type="InterPro" id="IPR006224">
    <property type="entry name" value="PsdUridine_synth_RluA-like_CS"/>
</dbReference>
<feature type="domain" description="Pseudouridine synthase RsuA/RluA-like" evidence="2">
    <location>
        <begin position="375"/>
        <end position="522"/>
    </location>
</feature>
<organism evidence="3 4">
    <name type="scientific">Shewanella electrodiphila</name>
    <dbReference type="NCBI Taxonomy" id="934143"/>
    <lineage>
        <taxon>Bacteria</taxon>
        <taxon>Pseudomonadati</taxon>
        <taxon>Pseudomonadota</taxon>
        <taxon>Gammaproteobacteria</taxon>
        <taxon>Alteromonadales</taxon>
        <taxon>Shewanellaceae</taxon>
        <taxon>Shewanella</taxon>
    </lineage>
</organism>
<dbReference type="CDD" id="cd02869">
    <property type="entry name" value="PseudoU_synth_RluA_like"/>
    <property type="match status" value="1"/>
</dbReference>
<dbReference type="Gene3D" id="3.30.2350.10">
    <property type="entry name" value="Pseudouridine synthase"/>
    <property type="match status" value="1"/>
</dbReference>
<dbReference type="PROSITE" id="PS01129">
    <property type="entry name" value="PSI_RLU"/>
    <property type="match status" value="1"/>
</dbReference>
<dbReference type="RefSeq" id="WP_248954887.1">
    <property type="nucleotide sequence ID" value="NZ_JAKIKU010000002.1"/>
</dbReference>
<dbReference type="EMBL" id="JAKIKU010000002">
    <property type="protein sequence ID" value="MCL1044517.1"/>
    <property type="molecule type" value="Genomic_DNA"/>
</dbReference>
<dbReference type="InterPro" id="IPR006145">
    <property type="entry name" value="PsdUridine_synth_RsuA/RluA"/>
</dbReference>
<comment type="caution">
    <text evidence="3">The sequence shown here is derived from an EMBL/GenBank/DDBJ whole genome shotgun (WGS) entry which is preliminary data.</text>
</comment>
<keyword evidence="1" id="KW-0175">Coiled coil</keyword>
<dbReference type="InterPro" id="IPR050188">
    <property type="entry name" value="RluA_PseudoU_synthase"/>
</dbReference>
<proteinExistence type="predicted"/>
<dbReference type="SUPFAM" id="SSF55120">
    <property type="entry name" value="Pseudouridine synthase"/>
    <property type="match status" value="1"/>
</dbReference>
<dbReference type="Pfam" id="PF00849">
    <property type="entry name" value="PseudoU_synth_2"/>
    <property type="match status" value="1"/>
</dbReference>
<evidence type="ECO:0000259" key="2">
    <source>
        <dbReference type="Pfam" id="PF00849"/>
    </source>
</evidence>
<gene>
    <name evidence="3" type="ORF">L2737_04110</name>
</gene>
<evidence type="ECO:0000256" key="1">
    <source>
        <dbReference type="SAM" id="Coils"/>
    </source>
</evidence>
<accession>A0ABT0KL05</accession>
<protein>
    <submittedName>
        <fullName evidence="3">Pseudouridine synthase</fullName>
    </submittedName>
</protein>
<dbReference type="PANTHER" id="PTHR21600:SF89">
    <property type="entry name" value="RIBOSOMAL LARGE SUBUNIT PSEUDOURIDINE SYNTHASE A"/>
    <property type="match status" value="1"/>
</dbReference>
<feature type="coiled-coil region" evidence="1">
    <location>
        <begin position="211"/>
        <end position="252"/>
    </location>
</feature>
<dbReference type="Proteomes" id="UP001202134">
    <property type="component" value="Unassembled WGS sequence"/>
</dbReference>
<dbReference type="InterPro" id="IPR020103">
    <property type="entry name" value="PsdUridine_synth_cat_dom_sf"/>
</dbReference>